<organism evidence="3 4">
    <name type="scientific">Chloracidobacterium sp. N</name>
    <dbReference type="NCBI Taxonomy" id="2821540"/>
    <lineage>
        <taxon>Bacteria</taxon>
        <taxon>Pseudomonadati</taxon>
        <taxon>Acidobacteriota</taxon>
        <taxon>Terriglobia</taxon>
        <taxon>Terriglobales</taxon>
        <taxon>Acidobacteriaceae</taxon>
        <taxon>Chloracidobacterium</taxon>
        <taxon>Chloracidobacterium aggregatum</taxon>
    </lineage>
</organism>
<evidence type="ECO:0000313" key="4">
    <source>
        <dbReference type="Proteomes" id="UP000677668"/>
    </source>
</evidence>
<dbReference type="EMBL" id="CP072642">
    <property type="protein sequence ID" value="QUV94428.1"/>
    <property type="molecule type" value="Genomic_DNA"/>
</dbReference>
<proteinExistence type="predicted"/>
<evidence type="ECO:0000259" key="2">
    <source>
        <dbReference type="Pfam" id="PF20382"/>
    </source>
</evidence>
<evidence type="ECO:0000256" key="1">
    <source>
        <dbReference type="SAM" id="Phobius"/>
    </source>
</evidence>
<keyword evidence="4" id="KW-1185">Reference proteome</keyword>
<name>A0ABX8B1T8_9BACT</name>
<keyword evidence="1" id="KW-0812">Transmembrane</keyword>
<evidence type="ECO:0000313" key="3">
    <source>
        <dbReference type="EMBL" id="QUV94428.1"/>
    </source>
</evidence>
<sequence length="153" mass="16524">MMPTSDAPPLDPKQPPVATLAPVSLPRQVVVCLAAWLVPGLGHGLLGRYGRAVLIGGSIYTMVVLGLWMRGHLYSPFDPDELLGLRDVLSKVCLLGQMGIGVLQPILRGLGFGVSFEFKAATYEYGTYFLVVAGLLNYLVMFDVFDIAKGRKA</sequence>
<keyword evidence="1" id="KW-1133">Transmembrane helix</keyword>
<feature type="transmembrane region" description="Helical" evidence="1">
    <location>
        <begin position="127"/>
        <end position="148"/>
    </location>
</feature>
<feature type="transmembrane region" description="Helical" evidence="1">
    <location>
        <begin position="49"/>
        <end position="68"/>
    </location>
</feature>
<feature type="domain" description="DUF6677" evidence="2">
    <location>
        <begin position="30"/>
        <end position="152"/>
    </location>
</feature>
<gene>
    <name evidence="3" type="ORF">J8C05_02990</name>
</gene>
<dbReference type="RefSeq" id="WP_211422722.1">
    <property type="nucleotide sequence ID" value="NZ_CP072642.1"/>
</dbReference>
<protein>
    <recommendedName>
        <fullName evidence="2">DUF6677 domain-containing protein</fullName>
    </recommendedName>
</protein>
<reference evidence="3 4" key="1">
    <citation type="submission" date="2021-03" db="EMBL/GenBank/DDBJ databases">
        <title>Genomic and phenotypic characterization of Chloracidobacterium isolates provides evidence for multiple species.</title>
        <authorList>
            <person name="Saini M.K."/>
            <person name="Costas A.M.G."/>
            <person name="Tank M."/>
            <person name="Bryant D.A."/>
        </authorList>
    </citation>
    <scope>NUCLEOTIDE SEQUENCE [LARGE SCALE GENOMIC DNA]</scope>
    <source>
        <strain evidence="3 4">N</strain>
    </source>
</reference>
<dbReference type="Proteomes" id="UP000677668">
    <property type="component" value="Chromosome 1"/>
</dbReference>
<dbReference type="InterPro" id="IPR046499">
    <property type="entry name" value="DUF6677"/>
</dbReference>
<dbReference type="Pfam" id="PF20382">
    <property type="entry name" value="DUF6677"/>
    <property type="match status" value="1"/>
</dbReference>
<accession>A0ABX8B1T8</accession>
<keyword evidence="1" id="KW-0472">Membrane</keyword>